<evidence type="ECO:0000256" key="1">
    <source>
        <dbReference type="ARBA" id="ARBA00010189"/>
    </source>
</evidence>
<proteinExistence type="inferred from homology"/>
<evidence type="ECO:0000259" key="9">
    <source>
        <dbReference type="Pfam" id="PF17727"/>
    </source>
</evidence>
<dbReference type="Proteomes" id="UP001579974">
    <property type="component" value="Unassembled WGS sequence"/>
</dbReference>
<reference evidence="10 11" key="1">
    <citation type="journal article" date="2024" name="Int. J. Mol. Sci.">
        <title>Exploration of Alicyclobacillus spp. Genome in Search of Antibiotic Resistance.</title>
        <authorList>
            <person name="Bucka-Kolendo J."/>
            <person name="Kiousi D.E."/>
            <person name="Dekowska A."/>
            <person name="Mikolajczuk-Szczyrba A."/>
            <person name="Karadedos D.M."/>
            <person name="Michael P."/>
            <person name="Galanis A."/>
            <person name="Sokolowska B."/>
        </authorList>
    </citation>
    <scope>NUCLEOTIDE SEQUENCE [LARGE SCALE GENOMIC DNA]</scope>
    <source>
        <strain evidence="10 11">KKP 3000</strain>
    </source>
</reference>
<evidence type="ECO:0000259" key="8">
    <source>
        <dbReference type="Pfam" id="PF05848"/>
    </source>
</evidence>
<dbReference type="Pfam" id="PF17727">
    <property type="entry name" value="CtsR_C"/>
    <property type="match status" value="1"/>
</dbReference>
<evidence type="ECO:0000256" key="4">
    <source>
        <dbReference type="ARBA" id="ARBA00023015"/>
    </source>
</evidence>
<gene>
    <name evidence="10" type="ORF">KKP3000_000963</name>
</gene>
<keyword evidence="6 7" id="KW-0804">Transcription</keyword>
<evidence type="ECO:0000256" key="6">
    <source>
        <dbReference type="ARBA" id="ARBA00023163"/>
    </source>
</evidence>
<organism evidence="10 11">
    <name type="scientific">Alicyclobacillus fastidiosus</name>
    <dbReference type="NCBI Taxonomy" id="392011"/>
    <lineage>
        <taxon>Bacteria</taxon>
        <taxon>Bacillati</taxon>
        <taxon>Bacillota</taxon>
        <taxon>Bacilli</taxon>
        <taxon>Bacillales</taxon>
        <taxon>Alicyclobacillaceae</taxon>
        <taxon>Alicyclobacillus</taxon>
    </lineage>
</organism>
<dbReference type="InterPro" id="IPR008463">
    <property type="entry name" value="CtsR"/>
</dbReference>
<dbReference type="InterPro" id="IPR041902">
    <property type="entry name" value="CtsR_N_sf"/>
</dbReference>
<comment type="caution">
    <text evidence="10">The sequence shown here is derived from an EMBL/GenBank/DDBJ whole genome shotgun (WGS) entry which is preliminary data.</text>
</comment>
<keyword evidence="5 7" id="KW-0238">DNA-binding</keyword>
<dbReference type="Gene3D" id="3.30.56.130">
    <property type="entry name" value="Transcriptional regulator CtsR, winged HTH domain"/>
    <property type="match status" value="1"/>
</dbReference>
<evidence type="ECO:0000313" key="10">
    <source>
        <dbReference type="EMBL" id="MFB5192168.1"/>
    </source>
</evidence>
<keyword evidence="11" id="KW-1185">Reference proteome</keyword>
<dbReference type="Gene3D" id="1.10.1200.150">
    <property type="entry name" value="Transcriptional regulator CtsR, C-terminal domain"/>
    <property type="match status" value="1"/>
</dbReference>
<dbReference type="InterPro" id="IPR040465">
    <property type="entry name" value="CtsR_N"/>
</dbReference>
<name>A0ABV5AJ36_9BACL</name>
<dbReference type="RefSeq" id="WP_275474911.1">
    <property type="nucleotide sequence ID" value="NZ_CP162940.1"/>
</dbReference>
<feature type="domain" description="CtsR N-terminal HTH" evidence="8">
    <location>
        <begin position="4"/>
        <end position="74"/>
    </location>
</feature>
<dbReference type="InterPro" id="IPR041473">
    <property type="entry name" value="CtsR_C"/>
</dbReference>
<protein>
    <recommendedName>
        <fullName evidence="2 7">Transcriptional regulator CtsR</fullName>
    </recommendedName>
</protein>
<evidence type="ECO:0000256" key="2">
    <source>
        <dbReference type="ARBA" id="ARBA00014129"/>
    </source>
</evidence>
<dbReference type="EMBL" id="JBDXSU010000018">
    <property type="protein sequence ID" value="MFB5192168.1"/>
    <property type="molecule type" value="Genomic_DNA"/>
</dbReference>
<dbReference type="PIRSF" id="PIRSF010607">
    <property type="entry name" value="Txn_repr_CtsR"/>
    <property type="match status" value="1"/>
</dbReference>
<dbReference type="Pfam" id="PF05848">
    <property type="entry name" value="CtsR"/>
    <property type="match status" value="1"/>
</dbReference>
<dbReference type="InterPro" id="IPR041908">
    <property type="entry name" value="CtsR_C_sf"/>
</dbReference>
<comment type="similarity">
    <text evidence="1 7">Belongs to the CtsR family.</text>
</comment>
<feature type="domain" description="CtsR C-terminal dimerization" evidence="9">
    <location>
        <begin position="79"/>
        <end position="145"/>
    </location>
</feature>
<evidence type="ECO:0000256" key="5">
    <source>
        <dbReference type="ARBA" id="ARBA00023125"/>
    </source>
</evidence>
<keyword evidence="3 7" id="KW-0678">Repressor</keyword>
<evidence type="ECO:0000313" key="11">
    <source>
        <dbReference type="Proteomes" id="UP001579974"/>
    </source>
</evidence>
<evidence type="ECO:0000256" key="7">
    <source>
        <dbReference type="PIRNR" id="PIRNR010607"/>
    </source>
</evidence>
<accession>A0ABV5AJ36</accession>
<keyword evidence="4 7" id="KW-0805">Transcription regulation</keyword>
<evidence type="ECO:0000256" key="3">
    <source>
        <dbReference type="ARBA" id="ARBA00022491"/>
    </source>
</evidence>
<sequence>MPNNISDIIEQYLKRILEESDLGVVEIQRSELAELFNCVPSQINYVISTRFTTDHGYVVESKRGGGGYIRIREIKLDPEHTLLQLLRNWPKELSQSTSEALVDRLLRESWLTRREAAVIQNMLRREVVNVELPLRDLLRSRLLYTAIQVIATYEDE</sequence>